<dbReference type="Proteomes" id="UP000078348">
    <property type="component" value="Unassembled WGS sequence"/>
</dbReference>
<dbReference type="AlphaFoldDB" id="A0A196SL70"/>
<organism evidence="2 3">
    <name type="scientific">Blastocystis sp. subtype 1 (strain ATCC 50177 / NandII)</name>
    <dbReference type="NCBI Taxonomy" id="478820"/>
    <lineage>
        <taxon>Eukaryota</taxon>
        <taxon>Sar</taxon>
        <taxon>Stramenopiles</taxon>
        <taxon>Bigyra</taxon>
        <taxon>Opalozoa</taxon>
        <taxon>Opalinata</taxon>
        <taxon>Blastocystidae</taxon>
        <taxon>Blastocystis</taxon>
    </lineage>
</organism>
<dbReference type="Pfam" id="PF10276">
    <property type="entry name" value="zf-CHCC"/>
    <property type="match status" value="1"/>
</dbReference>
<gene>
    <name evidence="2" type="ORF">AV274_1301</name>
</gene>
<dbReference type="OrthoDB" id="307899at2759"/>
<feature type="domain" description="Zinc finger CHCC-type" evidence="1">
    <location>
        <begin position="62"/>
        <end position="110"/>
    </location>
</feature>
<sequence>MASLVKITVQNLLKARSVVAPVVARSFAYRTLKIDPHADNKQHSDGQWRLSQTPVIEVSEPVVICDGGSFLFRVPLISVGCGPMGHPMQYLRVNGPNGGVNRCPYCGQRYKYVPKH</sequence>
<dbReference type="Gene3D" id="2.60.260.40">
    <property type="entry name" value="q5lls5 like domains"/>
    <property type="match status" value="1"/>
</dbReference>
<dbReference type="STRING" id="478820.A0A196SL70"/>
<reference evidence="2 3" key="1">
    <citation type="submission" date="2016-05" db="EMBL/GenBank/DDBJ databases">
        <title>Nuclear genome of Blastocystis sp. subtype 1 NandII.</title>
        <authorList>
            <person name="Gentekaki E."/>
            <person name="Curtis B."/>
            <person name="Stairs C."/>
            <person name="Eme L."/>
            <person name="Herman E."/>
            <person name="Klimes V."/>
            <person name="Arias M.C."/>
            <person name="Elias M."/>
            <person name="Hilliou F."/>
            <person name="Klute M."/>
            <person name="Malik S.-B."/>
            <person name="Pightling A."/>
            <person name="Rachubinski R."/>
            <person name="Salas D."/>
            <person name="Schlacht A."/>
            <person name="Suga H."/>
            <person name="Archibald J."/>
            <person name="Ball S.G."/>
            <person name="Clark G."/>
            <person name="Dacks J."/>
            <person name="Van Der Giezen M."/>
            <person name="Tsaousis A."/>
            <person name="Roger A."/>
        </authorList>
    </citation>
    <scope>NUCLEOTIDE SEQUENCE [LARGE SCALE GENOMIC DNA]</scope>
    <source>
        <strain evidence="3">ATCC 50177 / NandII</strain>
    </source>
</reference>
<evidence type="ECO:0000313" key="2">
    <source>
        <dbReference type="EMBL" id="OAO16947.1"/>
    </source>
</evidence>
<evidence type="ECO:0000259" key="1">
    <source>
        <dbReference type="Pfam" id="PF10276"/>
    </source>
</evidence>
<comment type="caution">
    <text evidence="2">The sequence shown here is derived from an EMBL/GenBank/DDBJ whole genome shotgun (WGS) entry which is preliminary data.</text>
</comment>
<name>A0A196SL70_BLAHN</name>
<evidence type="ECO:0000313" key="3">
    <source>
        <dbReference type="Proteomes" id="UP000078348"/>
    </source>
</evidence>
<proteinExistence type="predicted"/>
<protein>
    <submittedName>
        <fullName evidence="2">NADH dehydrogenase iron-sulfur protein 6</fullName>
    </submittedName>
</protein>
<dbReference type="InterPro" id="IPR019401">
    <property type="entry name" value="Znf_CHCC"/>
</dbReference>
<keyword evidence="3" id="KW-1185">Reference proteome</keyword>
<accession>A0A196SL70</accession>
<dbReference type="EMBL" id="LXWW01000053">
    <property type="protein sequence ID" value="OAO16947.1"/>
    <property type="molecule type" value="Genomic_DNA"/>
</dbReference>